<dbReference type="InterPro" id="IPR029752">
    <property type="entry name" value="D-isomer_DH_CS1"/>
</dbReference>
<comment type="similarity">
    <text evidence="1 4">Belongs to the UDP-glucose/GDP-mannose dehydrogenase family.</text>
</comment>
<dbReference type="Proteomes" id="UP001212803">
    <property type="component" value="Chromosome"/>
</dbReference>
<keyword evidence="3" id="KW-0520">NAD</keyword>
<reference evidence="6 7" key="1">
    <citation type="journal article" date="2023" name="ISME J.">
        <title>Thermophilic Dehalococcoidia with unusual traits shed light on an unexpected past.</title>
        <authorList>
            <person name="Palmer M."/>
            <person name="Covington J.K."/>
            <person name="Zhou E.M."/>
            <person name="Thomas S.C."/>
            <person name="Habib N."/>
            <person name="Seymour C.O."/>
            <person name="Lai D."/>
            <person name="Johnston J."/>
            <person name="Hashimi A."/>
            <person name="Jiao J.Y."/>
            <person name="Muok A.R."/>
            <person name="Liu L."/>
            <person name="Xian W.D."/>
            <person name="Zhi X.Y."/>
            <person name="Li M.M."/>
            <person name="Silva L.P."/>
            <person name="Bowen B.P."/>
            <person name="Louie K."/>
            <person name="Briegel A."/>
            <person name="Pett-Ridge J."/>
            <person name="Weber P.K."/>
            <person name="Tocheva E.I."/>
            <person name="Woyke T."/>
            <person name="Northen T.R."/>
            <person name="Mayali X."/>
            <person name="Li W.J."/>
            <person name="Hedlund B.P."/>
        </authorList>
    </citation>
    <scope>NUCLEOTIDE SEQUENCE [LARGE SCALE GENOMIC DNA]</scope>
    <source>
        <strain evidence="6 7">YIM 72310</strain>
    </source>
</reference>
<sequence length="424" mass="44563">MNVAVIGIGRIGLPLAVTIASRGHRVTGCDIDADRVARINRAENPLPDEAGLGDLLARTIADGSFRATTDTAAGVRDAAVILFAVRVDVDADGRADLSHLLAAVDTVAPALTPGALCIFDTTLPVGTTRRVLAPRLERGGRRLGEDLHVAFSPERLLMGRVIEDLTKYPKVVGGVDPEGGRLAADFYRQTFGGEVLLLSSAEAAELSKLAEGAYRDLNIALANELAMVADVHGLDIAEVIRAANSQPYSHIHVPGTGVGGHCIPVYPRFLMQGEGPSALSALGRAVNDAMPGYVVRRLAALLGGLEGRRVLVLGLTFRPDVAVTFHTNAVDLRRELEALGARVEGHDPLLTPEGIASLGFARAAEPLAGYDAAIVHSYHRAYAGLDWARIAPVVVDARNALDRAAVEAAGVRYLGVGRPPTPAS</sequence>
<evidence type="ECO:0000259" key="5">
    <source>
        <dbReference type="SMART" id="SM00984"/>
    </source>
</evidence>
<dbReference type="InterPro" id="IPR028359">
    <property type="entry name" value="UDP_ManNAc/GlcNAc_DH"/>
</dbReference>
<dbReference type="InterPro" id="IPR014027">
    <property type="entry name" value="UDP-Glc/GDP-Man_DH_C"/>
</dbReference>
<keyword evidence="2" id="KW-0560">Oxidoreductase</keyword>
<dbReference type="Gene3D" id="3.40.50.720">
    <property type="entry name" value="NAD(P)-binding Rossmann-like Domain"/>
    <property type="match status" value="2"/>
</dbReference>
<dbReference type="PIRSF" id="PIRSF500136">
    <property type="entry name" value="UDP_ManNAc_DH"/>
    <property type="match status" value="1"/>
</dbReference>
<keyword evidence="7" id="KW-1185">Reference proteome</keyword>
<dbReference type="SUPFAM" id="SSF48179">
    <property type="entry name" value="6-phosphogluconate dehydrogenase C-terminal domain-like"/>
    <property type="match status" value="1"/>
</dbReference>
<dbReference type="NCBIfam" id="TIGR03026">
    <property type="entry name" value="NDP-sugDHase"/>
    <property type="match status" value="1"/>
</dbReference>
<dbReference type="PIRSF" id="PIRSF000124">
    <property type="entry name" value="UDPglc_GDPman_dh"/>
    <property type="match status" value="1"/>
</dbReference>
<evidence type="ECO:0000256" key="1">
    <source>
        <dbReference type="ARBA" id="ARBA00006601"/>
    </source>
</evidence>
<dbReference type="RefSeq" id="WP_270055891.1">
    <property type="nucleotide sequence ID" value="NZ_CP115149.1"/>
</dbReference>
<dbReference type="PANTHER" id="PTHR43491:SF2">
    <property type="entry name" value="UDP-N-ACETYL-D-MANNOSAMINE DEHYDROGENASE"/>
    <property type="match status" value="1"/>
</dbReference>
<dbReference type="PROSITE" id="PS00065">
    <property type="entry name" value="D_2_HYDROXYACID_DH_1"/>
    <property type="match status" value="1"/>
</dbReference>
<dbReference type="SUPFAM" id="SSF51735">
    <property type="entry name" value="NAD(P)-binding Rossmann-fold domains"/>
    <property type="match status" value="1"/>
</dbReference>
<protein>
    <submittedName>
        <fullName evidence="6">Nucleotide sugar dehydrogenase</fullName>
    </submittedName>
</protein>
<dbReference type="PANTHER" id="PTHR43491">
    <property type="entry name" value="UDP-N-ACETYL-D-MANNOSAMINE DEHYDROGENASE"/>
    <property type="match status" value="1"/>
</dbReference>
<dbReference type="SUPFAM" id="SSF52413">
    <property type="entry name" value="UDP-glucose/GDP-mannose dehydrogenase C-terminal domain"/>
    <property type="match status" value="1"/>
</dbReference>
<organism evidence="6 7">
    <name type="scientific">Tepidiforma flava</name>
    <dbReference type="NCBI Taxonomy" id="3004094"/>
    <lineage>
        <taxon>Bacteria</taxon>
        <taxon>Bacillati</taxon>
        <taxon>Chloroflexota</taxon>
        <taxon>Tepidiformia</taxon>
        <taxon>Tepidiformales</taxon>
        <taxon>Tepidiformaceae</taxon>
        <taxon>Tepidiforma</taxon>
    </lineage>
</organism>
<dbReference type="Pfam" id="PF03721">
    <property type="entry name" value="UDPG_MGDP_dh_N"/>
    <property type="match status" value="1"/>
</dbReference>
<dbReference type="InterPro" id="IPR001732">
    <property type="entry name" value="UDP-Glc/GDP-Man_DH_N"/>
</dbReference>
<evidence type="ECO:0000256" key="4">
    <source>
        <dbReference type="PIRNR" id="PIRNR000124"/>
    </source>
</evidence>
<dbReference type="InterPro" id="IPR036220">
    <property type="entry name" value="UDP-Glc/GDP-Man_DH_C_sf"/>
</dbReference>
<evidence type="ECO:0000256" key="2">
    <source>
        <dbReference type="ARBA" id="ARBA00023002"/>
    </source>
</evidence>
<evidence type="ECO:0000256" key="3">
    <source>
        <dbReference type="ARBA" id="ARBA00023027"/>
    </source>
</evidence>
<evidence type="ECO:0000313" key="7">
    <source>
        <dbReference type="Proteomes" id="UP001212803"/>
    </source>
</evidence>
<accession>A0ABY7M496</accession>
<feature type="domain" description="UDP-glucose/GDP-mannose dehydrogenase C-terminal" evidence="5">
    <location>
        <begin position="311"/>
        <end position="403"/>
    </location>
</feature>
<dbReference type="InterPro" id="IPR017476">
    <property type="entry name" value="UDP-Glc/GDP-Man"/>
</dbReference>
<dbReference type="SMART" id="SM00984">
    <property type="entry name" value="UDPG_MGDP_dh_C"/>
    <property type="match status" value="1"/>
</dbReference>
<dbReference type="InterPro" id="IPR014026">
    <property type="entry name" value="UDP-Glc/GDP-Man_DH_dimer"/>
</dbReference>
<gene>
    <name evidence="6" type="ORF">O0235_11310</name>
</gene>
<evidence type="ECO:0000313" key="6">
    <source>
        <dbReference type="EMBL" id="WBL35364.1"/>
    </source>
</evidence>
<dbReference type="EMBL" id="CP115149">
    <property type="protein sequence ID" value="WBL35364.1"/>
    <property type="molecule type" value="Genomic_DNA"/>
</dbReference>
<dbReference type="InterPro" id="IPR036291">
    <property type="entry name" value="NAD(P)-bd_dom_sf"/>
</dbReference>
<name>A0ABY7M496_9CHLR</name>
<dbReference type="Pfam" id="PF03720">
    <property type="entry name" value="UDPG_MGDP_dh_C"/>
    <property type="match status" value="1"/>
</dbReference>
<proteinExistence type="inferred from homology"/>
<dbReference type="InterPro" id="IPR008927">
    <property type="entry name" value="6-PGluconate_DH-like_C_sf"/>
</dbReference>
<dbReference type="Pfam" id="PF00984">
    <property type="entry name" value="UDPG_MGDP_dh"/>
    <property type="match status" value="1"/>
</dbReference>